<evidence type="ECO:0000313" key="3">
    <source>
        <dbReference type="Proteomes" id="UP001623661"/>
    </source>
</evidence>
<dbReference type="EC" id="2.4.-.-" evidence="2"/>
<name>A0ABW8TXL9_9CLOT</name>
<accession>A0ABW8TXL9</accession>
<dbReference type="GO" id="GO:0016757">
    <property type="term" value="F:glycosyltransferase activity"/>
    <property type="evidence" value="ECO:0007669"/>
    <property type="project" value="UniProtKB-KW"/>
</dbReference>
<feature type="domain" description="Glycosyl transferase family 1" evidence="1">
    <location>
        <begin position="168"/>
        <end position="322"/>
    </location>
</feature>
<reference evidence="2 3" key="1">
    <citation type="submission" date="2024-11" db="EMBL/GenBank/DDBJ databases">
        <authorList>
            <person name="Heng Y.C."/>
            <person name="Lim A.C.H."/>
            <person name="Lee J.K.Y."/>
            <person name="Kittelmann S."/>
        </authorList>
    </citation>
    <scope>NUCLEOTIDE SEQUENCE [LARGE SCALE GENOMIC DNA]</scope>
    <source>
        <strain evidence="2 3">WILCCON 0202</strain>
    </source>
</reference>
<dbReference type="InterPro" id="IPR001296">
    <property type="entry name" value="Glyco_trans_1"/>
</dbReference>
<keyword evidence="2" id="KW-0808">Transferase</keyword>
<dbReference type="Gene3D" id="3.40.50.2000">
    <property type="entry name" value="Glycogen Phosphorylase B"/>
    <property type="match status" value="2"/>
</dbReference>
<dbReference type="Pfam" id="PF00534">
    <property type="entry name" value="Glycos_transf_1"/>
    <property type="match status" value="1"/>
</dbReference>
<organism evidence="2 3">
    <name type="scientific">Candidatus Clostridium radicumherbarum</name>
    <dbReference type="NCBI Taxonomy" id="3381662"/>
    <lineage>
        <taxon>Bacteria</taxon>
        <taxon>Bacillati</taxon>
        <taxon>Bacillota</taxon>
        <taxon>Clostridia</taxon>
        <taxon>Eubacteriales</taxon>
        <taxon>Clostridiaceae</taxon>
        <taxon>Clostridium</taxon>
    </lineage>
</organism>
<comment type="caution">
    <text evidence="2">The sequence shown here is derived from an EMBL/GenBank/DDBJ whole genome shotgun (WGS) entry which is preliminary data.</text>
</comment>
<dbReference type="SUPFAM" id="SSF53756">
    <property type="entry name" value="UDP-Glycosyltransferase/glycogen phosphorylase"/>
    <property type="match status" value="1"/>
</dbReference>
<keyword evidence="3" id="KW-1185">Reference proteome</keyword>
<dbReference type="PANTHER" id="PTHR45871:SF1">
    <property type="entry name" value="PHOSPHATIDYLINOSITOL N-ACETYLGLUCOSAMINYLTRANSFERASE SUBUNIT A"/>
    <property type="match status" value="1"/>
</dbReference>
<dbReference type="PANTHER" id="PTHR45871">
    <property type="entry name" value="N-ACETYLGLUCOSAMINYL-PHOSPHATIDYLINOSITOL BIOSYNTHETIC PROTEIN"/>
    <property type="match status" value="1"/>
</dbReference>
<proteinExistence type="predicted"/>
<gene>
    <name evidence="2" type="ORF">ACJDUH_12395</name>
</gene>
<dbReference type="EMBL" id="JBJHZY010000002">
    <property type="protein sequence ID" value="MFL0268892.1"/>
    <property type="molecule type" value="Genomic_DNA"/>
</dbReference>
<evidence type="ECO:0000259" key="1">
    <source>
        <dbReference type="Pfam" id="PF00534"/>
    </source>
</evidence>
<dbReference type="Proteomes" id="UP001623661">
    <property type="component" value="Unassembled WGS sequence"/>
</dbReference>
<protein>
    <submittedName>
        <fullName evidence="2">Glycosyltransferase</fullName>
        <ecNumber evidence="2">2.4.-.-</ecNumber>
    </submittedName>
</protein>
<keyword evidence="2" id="KW-0328">Glycosyltransferase</keyword>
<evidence type="ECO:0000313" key="2">
    <source>
        <dbReference type="EMBL" id="MFL0268892.1"/>
    </source>
</evidence>
<sequence>MYVFFFYLSKYYGGAERRLFRVFNKIAEDGLDFDLLIIGDRNIVEEFIKSNVDKCYLKVVVCKNVLQAIKIIFKRKYRVICFTDSRLLYLPILLISMVTRTKRLMIIASIKLSELEFENYIAKLVFNFTIKISKHIDVLYPSKVPMLRKVYPNKKFTTTPNSFTDLNKFIPNEKKNIISFVSRLVKDKNAKLFLESIVLCKEIIRERKYKVYLCGNGPEFSNLLKYVEDKNISDIVELKGYINPKDILPFSRIFMSLQINENYPSQSLLEAISSGCYIVASNKGDTKCIVKEQFGKLVELNEKSISKSIIDYIESSDNNKELVIQQARDFAIKNFDISISYKYFKNILLNLGEK</sequence>